<reference evidence="2" key="2">
    <citation type="submission" date="2020-09" db="EMBL/GenBank/DDBJ databases">
        <authorList>
            <person name="Kikuchi T."/>
        </authorList>
    </citation>
    <scope>NUCLEOTIDE SEQUENCE</scope>
    <source>
        <strain evidence="2">Ka4C1</strain>
    </source>
</reference>
<sequence length="167" mass="18781">MKLVCVCVALLVSWCHAEPVKFPGQLPFRGTPTSNSISPPEITYGFDETSAPITLSQFGTLCGSWNPGYIPDITNYLFLTDFLQPYWTNFTAGYIAIGLKHEKNKGFIWMGDHEYVNVLGFLPPGFTKPTDPSKDYYYKLDKTGKYVQVEDTDQYQGPVLCTPKQTT</sequence>
<reference evidence="5" key="1">
    <citation type="submission" date="2016-11" db="UniProtKB">
        <authorList>
            <consortium name="WormBaseParasite"/>
        </authorList>
    </citation>
    <scope>IDENTIFICATION</scope>
</reference>
<dbReference type="AlphaFoldDB" id="A0A1I7RID7"/>
<keyword evidence="4" id="KW-1185">Reference proteome</keyword>
<organism evidence="3 5">
    <name type="scientific">Bursaphelenchus xylophilus</name>
    <name type="common">Pinewood nematode worm</name>
    <name type="synonym">Aphelenchoides xylophilus</name>
    <dbReference type="NCBI Taxonomy" id="6326"/>
    <lineage>
        <taxon>Eukaryota</taxon>
        <taxon>Metazoa</taxon>
        <taxon>Ecdysozoa</taxon>
        <taxon>Nematoda</taxon>
        <taxon>Chromadorea</taxon>
        <taxon>Rhabditida</taxon>
        <taxon>Tylenchina</taxon>
        <taxon>Tylenchomorpha</taxon>
        <taxon>Aphelenchoidea</taxon>
        <taxon>Aphelenchoididae</taxon>
        <taxon>Bursaphelenchus</taxon>
    </lineage>
</organism>
<dbReference type="WBParaSite" id="BXY_0046600.1">
    <property type="protein sequence ID" value="BXY_0046600.1"/>
    <property type="gene ID" value="BXY_0046600"/>
</dbReference>
<evidence type="ECO:0000313" key="2">
    <source>
        <dbReference type="EMBL" id="CAD5208289.1"/>
    </source>
</evidence>
<protein>
    <submittedName>
        <fullName evidence="2">(pine wood nematode) hypothetical protein</fullName>
    </submittedName>
</protein>
<proteinExistence type="predicted"/>
<dbReference type="EMBL" id="CAJFCV020000001">
    <property type="protein sequence ID" value="CAG9080897.1"/>
    <property type="molecule type" value="Genomic_DNA"/>
</dbReference>
<dbReference type="EMBL" id="CAJFDI010000001">
    <property type="protein sequence ID" value="CAD5208289.1"/>
    <property type="molecule type" value="Genomic_DNA"/>
</dbReference>
<feature type="signal peptide" evidence="1">
    <location>
        <begin position="1"/>
        <end position="17"/>
    </location>
</feature>
<dbReference type="Proteomes" id="UP000095284">
    <property type="component" value="Unplaced"/>
</dbReference>
<evidence type="ECO:0000313" key="5">
    <source>
        <dbReference type="WBParaSite" id="BXY_0046600.1"/>
    </source>
</evidence>
<keyword evidence="1" id="KW-0732">Signal</keyword>
<evidence type="ECO:0000313" key="4">
    <source>
        <dbReference type="Proteomes" id="UP000659654"/>
    </source>
</evidence>
<feature type="chain" id="PRO_5035359079" evidence="1">
    <location>
        <begin position="18"/>
        <end position="167"/>
    </location>
</feature>
<accession>A0A1I7RID7</accession>
<name>A0A1I7RID7_BURXY</name>
<evidence type="ECO:0000256" key="1">
    <source>
        <dbReference type="SAM" id="SignalP"/>
    </source>
</evidence>
<evidence type="ECO:0000313" key="3">
    <source>
        <dbReference type="Proteomes" id="UP000095284"/>
    </source>
</evidence>
<dbReference type="Proteomes" id="UP000582659">
    <property type="component" value="Unassembled WGS sequence"/>
</dbReference>
<gene>
    <name evidence="2" type="ORF">BXYJ_LOCUS525</name>
</gene>
<dbReference type="Proteomes" id="UP000659654">
    <property type="component" value="Unassembled WGS sequence"/>
</dbReference>